<reference evidence="2" key="2">
    <citation type="submission" date="2015-01" db="EMBL/GenBank/DDBJ databases">
        <title>Evolutionary Origins and Diversification of the Mycorrhizal Mutualists.</title>
        <authorList>
            <consortium name="DOE Joint Genome Institute"/>
            <consortium name="Mycorrhizal Genomics Consortium"/>
            <person name="Kohler A."/>
            <person name="Kuo A."/>
            <person name="Nagy L.G."/>
            <person name="Floudas D."/>
            <person name="Copeland A."/>
            <person name="Barry K.W."/>
            <person name="Cichocki N."/>
            <person name="Veneault-Fourrey C."/>
            <person name="LaButti K."/>
            <person name="Lindquist E.A."/>
            <person name="Lipzen A."/>
            <person name="Lundell T."/>
            <person name="Morin E."/>
            <person name="Murat C."/>
            <person name="Riley R."/>
            <person name="Ohm R."/>
            <person name="Sun H."/>
            <person name="Tunlid A."/>
            <person name="Henrissat B."/>
            <person name="Grigoriev I.V."/>
            <person name="Hibbett D.S."/>
            <person name="Martin F."/>
        </authorList>
    </citation>
    <scope>NUCLEOTIDE SEQUENCE [LARGE SCALE GENOMIC DNA]</scope>
    <source>
        <strain evidence="2">Ve08.2h10</strain>
    </source>
</reference>
<reference evidence="1 2" key="1">
    <citation type="submission" date="2014-04" db="EMBL/GenBank/DDBJ databases">
        <authorList>
            <consortium name="DOE Joint Genome Institute"/>
            <person name="Kuo A."/>
            <person name="Kohler A."/>
            <person name="Jargeat P."/>
            <person name="Nagy L.G."/>
            <person name="Floudas D."/>
            <person name="Copeland A."/>
            <person name="Barry K.W."/>
            <person name="Cichocki N."/>
            <person name="Veneault-Fourrey C."/>
            <person name="LaButti K."/>
            <person name="Lindquist E.A."/>
            <person name="Lipzen A."/>
            <person name="Lundell T."/>
            <person name="Morin E."/>
            <person name="Murat C."/>
            <person name="Sun H."/>
            <person name="Tunlid A."/>
            <person name="Henrissat B."/>
            <person name="Grigoriev I.V."/>
            <person name="Hibbett D.S."/>
            <person name="Martin F."/>
            <person name="Nordberg H.P."/>
            <person name="Cantor M.N."/>
            <person name="Hua S.X."/>
        </authorList>
    </citation>
    <scope>NUCLEOTIDE SEQUENCE [LARGE SCALE GENOMIC DNA]</scope>
    <source>
        <strain evidence="1 2">Ve08.2h10</strain>
    </source>
</reference>
<name>A0A0D0DMA8_9AGAM</name>
<dbReference type="EMBL" id="KN825250">
    <property type="protein sequence ID" value="KIK92708.1"/>
    <property type="molecule type" value="Genomic_DNA"/>
</dbReference>
<dbReference type="Proteomes" id="UP000054538">
    <property type="component" value="Unassembled WGS sequence"/>
</dbReference>
<keyword evidence="2" id="KW-1185">Reference proteome</keyword>
<proteinExistence type="predicted"/>
<dbReference type="HOGENOM" id="CLU_3051006_0_0_1"/>
<dbReference type="InParanoid" id="A0A0D0DMA8"/>
<evidence type="ECO:0000313" key="2">
    <source>
        <dbReference type="Proteomes" id="UP000054538"/>
    </source>
</evidence>
<gene>
    <name evidence="1" type="ORF">PAXRUDRAFT_146710</name>
</gene>
<organism evidence="1 2">
    <name type="scientific">Paxillus rubicundulus Ve08.2h10</name>
    <dbReference type="NCBI Taxonomy" id="930991"/>
    <lineage>
        <taxon>Eukaryota</taxon>
        <taxon>Fungi</taxon>
        <taxon>Dikarya</taxon>
        <taxon>Basidiomycota</taxon>
        <taxon>Agaricomycotina</taxon>
        <taxon>Agaricomycetes</taxon>
        <taxon>Agaricomycetidae</taxon>
        <taxon>Boletales</taxon>
        <taxon>Paxilineae</taxon>
        <taxon>Paxillaceae</taxon>
        <taxon>Paxillus</taxon>
    </lineage>
</organism>
<protein>
    <submittedName>
        <fullName evidence="1">Uncharacterized protein</fullName>
    </submittedName>
</protein>
<sequence>MSCCHGLVPQPANMPWQQWSTLNPAVLFNILIPLSTLHTFPHCLFIPFIIPLPY</sequence>
<dbReference type="AlphaFoldDB" id="A0A0D0DMA8"/>
<accession>A0A0D0DMA8</accession>
<evidence type="ECO:0000313" key="1">
    <source>
        <dbReference type="EMBL" id="KIK92708.1"/>
    </source>
</evidence>